<keyword evidence="2" id="KW-1185">Reference proteome</keyword>
<reference evidence="1 2" key="1">
    <citation type="submission" date="2016-06" db="EMBL/GenBank/DDBJ databases">
        <authorList>
            <person name="Olsen C.W."/>
            <person name="Carey S."/>
            <person name="Hinshaw L."/>
            <person name="Karasin A.I."/>
        </authorList>
    </citation>
    <scope>NUCLEOTIDE SEQUENCE [LARGE SCALE GENOMIC DNA]</scope>
    <source>
        <strain evidence="1 2">LZ-22</strain>
    </source>
</reference>
<proteinExistence type="predicted"/>
<dbReference type="EMBL" id="FMYF01000007">
    <property type="protein sequence ID" value="SDB90589.1"/>
    <property type="molecule type" value="Genomic_DNA"/>
</dbReference>
<evidence type="ECO:0000313" key="1">
    <source>
        <dbReference type="EMBL" id="SDB90589.1"/>
    </source>
</evidence>
<dbReference type="STRING" id="1577474.GA0111570_107131"/>
<gene>
    <name evidence="1" type="ORF">GA0111570_107131</name>
</gene>
<sequence>MAEIQQAVVGWAPTSNGLGVLGASPGWPLVDGQPWLPDQARTFLPRGSDAEVMRGTEPPGGLEAHPTAYGTILVSKVYLGRVGRPGTFTAHCVLDPSGRQGATDLLDLARDGVLRLREEQPDAEALPALQLTARRTQPLPGDVAPDLLAVLIARLADRTPLLLRARDRMTAIDTFAALARALPRRVGADMWWSSFVAHPYDPAETAGPGVGVVVAPFSVTDDFGASTGPATLVDLDAGPPTAPERARALCRSYLDHPERYGDAADVDEFIARLDALTLDPAAPVDDRALDLLAGDVGPVVFARLITGERGMTRLAEVVRAGRRLPYRALWSAVPELPAQMYAWFGPVQGDQDVQVRAQHVICSTMDTRNLARLVARPLAADVADFRPVIADRKLAGSLAGLGVPLDAYEWRVLTEEWGPVVTAAVVGWLEGWTHAPADLARLAADRAGFVAGLDAALAAVAAPAADVRDRLAGWRELPVEEWIDVLLECRNVPAGTPLAALGRLDRGGVRQVLRRDWPRLAGQAGIPAVVAEELRVRGLGF</sequence>
<accession>A0A1G6H8H6</accession>
<dbReference type="Proteomes" id="UP000199086">
    <property type="component" value="Unassembled WGS sequence"/>
</dbReference>
<dbReference type="RefSeq" id="WP_092611337.1">
    <property type="nucleotide sequence ID" value="NZ_FMYF01000007.1"/>
</dbReference>
<dbReference type="AlphaFoldDB" id="A0A1G6H8H6"/>
<name>A0A1G6H8H6_9ACTN</name>
<protein>
    <submittedName>
        <fullName evidence="1">Uncharacterized protein</fullName>
    </submittedName>
</protein>
<evidence type="ECO:0000313" key="2">
    <source>
        <dbReference type="Proteomes" id="UP000199086"/>
    </source>
</evidence>
<organism evidence="1 2">
    <name type="scientific">Raineyella antarctica</name>
    <dbReference type="NCBI Taxonomy" id="1577474"/>
    <lineage>
        <taxon>Bacteria</taxon>
        <taxon>Bacillati</taxon>
        <taxon>Actinomycetota</taxon>
        <taxon>Actinomycetes</taxon>
        <taxon>Propionibacteriales</taxon>
        <taxon>Propionibacteriaceae</taxon>
        <taxon>Raineyella</taxon>
    </lineage>
</organism>